<name>A0A397IB47_9GLOM</name>
<dbReference type="EMBL" id="PQFF01000218">
    <property type="protein sequence ID" value="RHZ72865.1"/>
    <property type="molecule type" value="Genomic_DNA"/>
</dbReference>
<reference evidence="3 4" key="1">
    <citation type="submission" date="2018-08" db="EMBL/GenBank/DDBJ databases">
        <title>Genome and evolution of the arbuscular mycorrhizal fungus Diversispora epigaea (formerly Glomus versiforme) and its bacterial endosymbionts.</title>
        <authorList>
            <person name="Sun X."/>
            <person name="Fei Z."/>
            <person name="Harrison M."/>
        </authorList>
    </citation>
    <scope>NUCLEOTIDE SEQUENCE [LARGE SCALE GENOMIC DNA]</scope>
    <source>
        <strain evidence="3 4">IT104</strain>
    </source>
</reference>
<protein>
    <submittedName>
        <fullName evidence="3">Uncharacterized protein</fullName>
    </submittedName>
</protein>
<dbReference type="AlphaFoldDB" id="A0A397IB47"/>
<evidence type="ECO:0000313" key="3">
    <source>
        <dbReference type="EMBL" id="RHZ72865.1"/>
    </source>
</evidence>
<evidence type="ECO:0000313" key="4">
    <source>
        <dbReference type="Proteomes" id="UP000266861"/>
    </source>
</evidence>
<dbReference type="Proteomes" id="UP000266861">
    <property type="component" value="Unassembled WGS sequence"/>
</dbReference>
<organism evidence="3 4">
    <name type="scientific">Diversispora epigaea</name>
    <dbReference type="NCBI Taxonomy" id="1348612"/>
    <lineage>
        <taxon>Eukaryota</taxon>
        <taxon>Fungi</taxon>
        <taxon>Fungi incertae sedis</taxon>
        <taxon>Mucoromycota</taxon>
        <taxon>Glomeromycotina</taxon>
        <taxon>Glomeromycetes</taxon>
        <taxon>Diversisporales</taxon>
        <taxon>Diversisporaceae</taxon>
        <taxon>Diversispora</taxon>
    </lineage>
</organism>
<sequence length="756" mass="87975">MEENYILFDEEREELIEEWPIQNIAKFGRNLVVSDIRYYLEFQEYPNSSETGFASVYNVSGWDENNVKEAFSMKNIQYSYGGNGTIRTIKNCEFFPGIKVSKEQRECLGVKVCEFASKELNAEHTSVDFSIPLFKKMFEANEEFHKKATIWQAHEYQCGHIKNGVKCTGQPKLGEFTQIIGSIPSKRKFIGCTNWRLGELDHRYIIIPDNIDLELLETMFNEYSYHARGIDFEKDESNVIDECFMVRPNSTRSDTCPFLHKIGNRIVKGIINKKAQPCPVKFYHIIPENLKDYPFIVTISVGIHNHPPPPPRKTPYNIKNQLQKIIDNEHILDLTARKLLTGSMIKTYLNGKQISDLHPSLNNQSKISYYIEKLDVLIAYEFMKHEMSTDPYIRSIRFLDNGQYVVLCATKQQLKVIKELTYIEIDMTFKRIHGKTNEWEVSAYLSHAQKTLTFVRIFTNIETAKAYKNLFEDLFTCIEKDTGETFNFYHIHGKGLGLGQYLHSKYPIFSPIEHLQHIYKLCQVHYKRNIDKNKHLSQEIKDAMYLIPTLKIQDEVLRVLDNIQFCDEPGTEDWVKDKLIPWVLSGISVAFTKMDHVIWNQTPNNTNVEESAHANVNHDGCNLSLLAGIIRGCDFDKRSWESVFVNQQYNVSDSYRNKSDLARSIQAEKRTDKRRKGKQPVLSSSSNKTKKQKNNSNENDENLQINQQQNLNKVAIEKLNIQKQMNDELEREITLLEKMKTANELITIIIHILLWD</sequence>
<feature type="compositionally biased region" description="Low complexity" evidence="2">
    <location>
        <begin position="694"/>
        <end position="706"/>
    </location>
</feature>
<proteinExistence type="predicted"/>
<gene>
    <name evidence="3" type="ORF">Glove_236g6</name>
</gene>
<dbReference type="OrthoDB" id="2424330at2759"/>
<evidence type="ECO:0000256" key="1">
    <source>
        <dbReference type="SAM" id="Coils"/>
    </source>
</evidence>
<keyword evidence="4" id="KW-1185">Reference proteome</keyword>
<comment type="caution">
    <text evidence="3">The sequence shown here is derived from an EMBL/GenBank/DDBJ whole genome shotgun (WGS) entry which is preliminary data.</text>
</comment>
<keyword evidence="1" id="KW-0175">Coiled coil</keyword>
<accession>A0A397IB47</accession>
<feature type="region of interest" description="Disordered" evidence="2">
    <location>
        <begin position="666"/>
        <end position="706"/>
    </location>
</feature>
<feature type="coiled-coil region" evidence="1">
    <location>
        <begin position="712"/>
        <end position="739"/>
    </location>
</feature>
<evidence type="ECO:0000256" key="2">
    <source>
        <dbReference type="SAM" id="MobiDB-lite"/>
    </source>
</evidence>